<accession>A0A913YI57</accession>
<keyword evidence="3 6" id="KW-1133">Transmembrane helix</keyword>
<dbReference type="GeneID" id="110236327"/>
<keyword evidence="4 6" id="KW-0472">Membrane</keyword>
<dbReference type="PRINTS" id="PR00237">
    <property type="entry name" value="GPCRRHODOPSN"/>
</dbReference>
<keyword evidence="9" id="KW-1185">Reference proteome</keyword>
<sequence length="377" mass="42521">MLPENRVIGNYVKMMLNNTTSVFPTVTSYRQASEQHVALRTGLGIISFLSFTGNGSLVLMFFKNRDMLRTPYSMFILSLAVTDMTTGIGLILTPAYIIGTYNFPIPSGFAGELFCRIVASYFLVFYLGIVSVFTIACLALERWYAVARPAKYKASFKKTRVLGILSSVWLCSFALNLPQMFEMTLGPNGNCVWITLTEGRLRRAVAIIEFNGKFFIPLVVTSAAFINLGLRVRQSPALFKTNHGRAGIRLLRMCTVTAVVLAICWFPNQFYYLLFKFDITLMDNPAHHFTVIMCMGNSCVNPFIYCATNKSYRKKFIKLLCPCWKRYVGPVDGTSESPRQLHNSISGEGLDGDLFEGDIMMDPAELEQLKREWNNKN</sequence>
<evidence type="ECO:0000256" key="6">
    <source>
        <dbReference type="SAM" id="Phobius"/>
    </source>
</evidence>
<feature type="transmembrane region" description="Helical" evidence="6">
    <location>
        <begin position="74"/>
        <end position="98"/>
    </location>
</feature>
<feature type="transmembrane region" description="Helical" evidence="6">
    <location>
        <begin position="118"/>
        <end position="140"/>
    </location>
</feature>
<dbReference type="GO" id="GO:0016020">
    <property type="term" value="C:membrane"/>
    <property type="evidence" value="ECO:0007669"/>
    <property type="project" value="UniProtKB-SubCell"/>
</dbReference>
<protein>
    <recommendedName>
        <fullName evidence="7">G-protein coupled receptors family 1 profile domain-containing protein</fullName>
    </recommendedName>
</protein>
<dbReference type="Proteomes" id="UP000887567">
    <property type="component" value="Unplaced"/>
</dbReference>
<comment type="similarity">
    <text evidence="5">Belongs to the G-protein coupled receptor 1 family.</text>
</comment>
<dbReference type="RefSeq" id="XP_028514071.1">
    <property type="nucleotide sequence ID" value="XM_028658270.1"/>
</dbReference>
<dbReference type="OMA" id="PLEYWEL"/>
<evidence type="ECO:0000313" key="8">
    <source>
        <dbReference type="EnsemblMetazoa" id="XP_028514071.1"/>
    </source>
</evidence>
<evidence type="ECO:0000259" key="7">
    <source>
        <dbReference type="PROSITE" id="PS50262"/>
    </source>
</evidence>
<feature type="transmembrane region" description="Helical" evidence="6">
    <location>
        <begin position="214"/>
        <end position="230"/>
    </location>
</feature>
<dbReference type="Gene3D" id="1.20.1070.10">
    <property type="entry name" value="Rhodopsin 7-helix transmembrane proteins"/>
    <property type="match status" value="1"/>
</dbReference>
<keyword evidence="5" id="KW-0675">Receptor</keyword>
<organism evidence="8 9">
    <name type="scientific">Exaiptasia diaphana</name>
    <name type="common">Tropical sea anemone</name>
    <name type="synonym">Aiptasia pulchella</name>
    <dbReference type="NCBI Taxonomy" id="2652724"/>
    <lineage>
        <taxon>Eukaryota</taxon>
        <taxon>Metazoa</taxon>
        <taxon>Cnidaria</taxon>
        <taxon>Anthozoa</taxon>
        <taxon>Hexacorallia</taxon>
        <taxon>Actiniaria</taxon>
        <taxon>Aiptasiidae</taxon>
        <taxon>Exaiptasia</taxon>
    </lineage>
</organism>
<evidence type="ECO:0000256" key="4">
    <source>
        <dbReference type="ARBA" id="ARBA00023136"/>
    </source>
</evidence>
<evidence type="ECO:0000256" key="1">
    <source>
        <dbReference type="ARBA" id="ARBA00004370"/>
    </source>
</evidence>
<feature type="transmembrane region" description="Helical" evidence="6">
    <location>
        <begin position="288"/>
        <end position="308"/>
    </location>
</feature>
<evidence type="ECO:0000256" key="2">
    <source>
        <dbReference type="ARBA" id="ARBA00022692"/>
    </source>
</evidence>
<dbReference type="PROSITE" id="PS00237">
    <property type="entry name" value="G_PROTEIN_RECEP_F1_1"/>
    <property type="match status" value="1"/>
</dbReference>
<evidence type="ECO:0000313" key="9">
    <source>
        <dbReference type="Proteomes" id="UP000887567"/>
    </source>
</evidence>
<dbReference type="EnsemblMetazoa" id="XM_028658270.1">
    <property type="protein sequence ID" value="XP_028514071.1"/>
    <property type="gene ID" value="LOC110236327"/>
</dbReference>
<dbReference type="GO" id="GO:0004930">
    <property type="term" value="F:G protein-coupled receptor activity"/>
    <property type="evidence" value="ECO:0007669"/>
    <property type="project" value="UniProtKB-KW"/>
</dbReference>
<dbReference type="PANTHER" id="PTHR45698">
    <property type="entry name" value="TRACE AMINE-ASSOCIATED RECEPTOR 19N-RELATED"/>
    <property type="match status" value="1"/>
</dbReference>
<feature type="transmembrane region" description="Helical" evidence="6">
    <location>
        <begin position="43"/>
        <end position="62"/>
    </location>
</feature>
<comment type="subcellular location">
    <subcellularLocation>
        <location evidence="1">Membrane</location>
    </subcellularLocation>
</comment>
<dbReference type="CDD" id="cd00637">
    <property type="entry name" value="7tm_classA_rhodopsin-like"/>
    <property type="match status" value="1"/>
</dbReference>
<dbReference type="SUPFAM" id="SSF81321">
    <property type="entry name" value="Family A G protein-coupled receptor-like"/>
    <property type="match status" value="1"/>
</dbReference>
<keyword evidence="2 5" id="KW-0812">Transmembrane</keyword>
<reference evidence="8" key="1">
    <citation type="submission" date="2022-11" db="UniProtKB">
        <authorList>
            <consortium name="EnsemblMetazoa"/>
        </authorList>
    </citation>
    <scope>IDENTIFICATION</scope>
</reference>
<dbReference type="PANTHER" id="PTHR45698:SF1">
    <property type="entry name" value="TRACE AMINE-ASSOCIATED RECEPTOR 13C-LIKE"/>
    <property type="match status" value="1"/>
</dbReference>
<dbReference type="PROSITE" id="PS50262">
    <property type="entry name" value="G_PROTEIN_RECEP_F1_2"/>
    <property type="match status" value="1"/>
</dbReference>
<dbReference type="OrthoDB" id="10042731at2759"/>
<keyword evidence="5" id="KW-0297">G-protein coupled receptor</keyword>
<evidence type="ECO:0000256" key="5">
    <source>
        <dbReference type="RuleBase" id="RU000688"/>
    </source>
</evidence>
<feature type="domain" description="G-protein coupled receptors family 1 profile" evidence="7">
    <location>
        <begin position="53"/>
        <end position="305"/>
    </location>
</feature>
<dbReference type="AlphaFoldDB" id="A0A913YI57"/>
<dbReference type="Pfam" id="PF00001">
    <property type="entry name" value="7tm_1"/>
    <property type="match status" value="1"/>
</dbReference>
<evidence type="ECO:0000256" key="3">
    <source>
        <dbReference type="ARBA" id="ARBA00022989"/>
    </source>
</evidence>
<feature type="transmembrane region" description="Helical" evidence="6">
    <location>
        <begin position="161"/>
        <end position="181"/>
    </location>
</feature>
<dbReference type="InterPro" id="IPR000276">
    <property type="entry name" value="GPCR_Rhodpsn"/>
</dbReference>
<keyword evidence="5" id="KW-0807">Transducer</keyword>
<proteinExistence type="inferred from homology"/>
<dbReference type="InterPro" id="IPR017452">
    <property type="entry name" value="GPCR_Rhodpsn_7TM"/>
</dbReference>
<name>A0A913YI57_EXADI</name>
<feature type="transmembrane region" description="Helical" evidence="6">
    <location>
        <begin position="250"/>
        <end position="268"/>
    </location>
</feature>